<evidence type="ECO:0000313" key="7">
    <source>
        <dbReference type="EMBL" id="KPL59305.1"/>
    </source>
</evidence>
<gene>
    <name evidence="7" type="ORF">AM506_12375</name>
</gene>
<dbReference type="OrthoDB" id="27330at2"/>
<dbReference type="GO" id="GO:0071555">
    <property type="term" value="P:cell wall organization"/>
    <property type="evidence" value="ECO:0007669"/>
    <property type="project" value="UniProtKB-KW"/>
</dbReference>
<dbReference type="EMBL" id="LIXZ01000008">
    <property type="protein sequence ID" value="KPL59305.1"/>
    <property type="molecule type" value="Genomic_DNA"/>
</dbReference>
<dbReference type="Proteomes" id="UP000050398">
    <property type="component" value="Unassembled WGS sequence"/>
</dbReference>
<feature type="domain" description="Cell envelope-related transcriptional attenuator" evidence="6">
    <location>
        <begin position="95"/>
        <end position="242"/>
    </location>
</feature>
<evidence type="ECO:0000256" key="1">
    <source>
        <dbReference type="ARBA" id="ARBA00006068"/>
    </source>
</evidence>
<dbReference type="InterPro" id="IPR004474">
    <property type="entry name" value="LytR_CpsA_psr"/>
</dbReference>
<name>A0A0P6W0V2_9BACI</name>
<organism evidence="7 8">
    <name type="scientific">Rossellomorea vietnamensis</name>
    <dbReference type="NCBI Taxonomy" id="218284"/>
    <lineage>
        <taxon>Bacteria</taxon>
        <taxon>Bacillati</taxon>
        <taxon>Bacillota</taxon>
        <taxon>Bacilli</taxon>
        <taxon>Bacillales</taxon>
        <taxon>Bacillaceae</taxon>
        <taxon>Rossellomorea</taxon>
    </lineage>
</organism>
<dbReference type="PATRIC" id="fig|218284.4.peg.4185"/>
<comment type="similarity">
    <text evidence="1">Belongs to the LytR/CpsA/Psr (LCP) family.</text>
</comment>
<reference evidence="7 8" key="1">
    <citation type="submission" date="2015-08" db="EMBL/GenBank/DDBJ databases">
        <title>Draft Genome Sequence of Bacillus vietnamensis UCD-SED5.</title>
        <authorList>
            <person name="Lee R.D."/>
            <person name="Jospin G."/>
            <person name="Lang J.M."/>
            <person name="Coil D.A."/>
            <person name="Eisen J.A."/>
        </authorList>
    </citation>
    <scope>NUCLEOTIDE SEQUENCE [LARGE SCALE GENOMIC DNA]</scope>
    <source>
        <strain evidence="7 8">UCD-SED5</strain>
    </source>
</reference>
<feature type="transmembrane region" description="Helical" evidence="5">
    <location>
        <begin position="23"/>
        <end position="44"/>
    </location>
</feature>
<evidence type="ECO:0000256" key="5">
    <source>
        <dbReference type="SAM" id="Phobius"/>
    </source>
</evidence>
<dbReference type="RefSeq" id="WP_060672804.1">
    <property type="nucleotide sequence ID" value="NZ_LIXZ01000008.1"/>
</dbReference>
<evidence type="ECO:0000313" key="8">
    <source>
        <dbReference type="Proteomes" id="UP000050398"/>
    </source>
</evidence>
<dbReference type="NCBIfam" id="TIGR00350">
    <property type="entry name" value="lytR_cpsA_psr"/>
    <property type="match status" value="1"/>
</dbReference>
<dbReference type="PANTHER" id="PTHR33392:SF10">
    <property type="entry name" value="POLYISOPRENYL-TEICHOIC ACID--PEPTIDOGLYCAN TEICHOIC ACID TRANSFERASE TAGV"/>
    <property type="match status" value="1"/>
</dbReference>
<evidence type="ECO:0000256" key="2">
    <source>
        <dbReference type="ARBA" id="ARBA00022692"/>
    </source>
</evidence>
<keyword evidence="4 5" id="KW-1133">Transmembrane helix</keyword>
<evidence type="ECO:0000256" key="4">
    <source>
        <dbReference type="ARBA" id="ARBA00022989"/>
    </source>
</evidence>
<keyword evidence="3" id="KW-0735">Signal-anchor</keyword>
<sequence length="337" mass="38999">MKDFNEDRLRHARKIRKKRRKRVILTIISIFLLISIGGLSFMAYKSYSALDNTYSEIERGAKSKLRDEQVYVSNDPFSVLLLGVEDYSSEHDKGRSDTIMVATFNPKDQTMKLVSIPRDTLVDIPDNGENKINHSFAYGGKELVIDTVENFLNIPIDYYVTVNFNGFKNIIDEVGGVTVDVPFDFYDINKDWDKFYFKEGKQKLNGEEALVYARMRKKDPRGDFGRNERQRQIVTSLIDKALSPKTFLKVDDLAEEVGSNVETNMKIKEGLAFIQKYKDFSSSSLEQIEFSGTDEYYSGVYYFIPDEEKTDEIIKELQHHLQYTPPETEETDEESSY</sequence>
<dbReference type="Gene3D" id="3.40.630.190">
    <property type="entry name" value="LCP protein"/>
    <property type="match status" value="1"/>
</dbReference>
<protein>
    <submittedName>
        <fullName evidence="7">LytR family transcriptional regulator</fullName>
    </submittedName>
</protein>
<keyword evidence="2 5" id="KW-0812">Transmembrane</keyword>
<proteinExistence type="inferred from homology"/>
<keyword evidence="5" id="KW-0472">Membrane</keyword>
<dbReference type="AlphaFoldDB" id="A0A0P6W0V2"/>
<dbReference type="InterPro" id="IPR050922">
    <property type="entry name" value="LytR/CpsA/Psr_CW_biosynth"/>
</dbReference>
<dbReference type="PANTHER" id="PTHR33392">
    <property type="entry name" value="POLYISOPRENYL-TEICHOIC ACID--PEPTIDOGLYCAN TEICHOIC ACID TRANSFERASE TAGU"/>
    <property type="match status" value="1"/>
</dbReference>
<dbReference type="Pfam" id="PF03816">
    <property type="entry name" value="LytR_cpsA_psr"/>
    <property type="match status" value="1"/>
</dbReference>
<evidence type="ECO:0000259" key="6">
    <source>
        <dbReference type="Pfam" id="PF03816"/>
    </source>
</evidence>
<accession>A0A0P6W0V2</accession>
<evidence type="ECO:0000256" key="3">
    <source>
        <dbReference type="ARBA" id="ARBA00022968"/>
    </source>
</evidence>
<comment type="caution">
    <text evidence="7">The sequence shown here is derived from an EMBL/GenBank/DDBJ whole genome shotgun (WGS) entry which is preliminary data.</text>
</comment>